<comment type="caution">
    <text evidence="3">The sequence shown here is derived from an EMBL/GenBank/DDBJ whole genome shotgun (WGS) entry which is preliminary data.</text>
</comment>
<evidence type="ECO:0000313" key="4">
    <source>
        <dbReference type="Proteomes" id="UP000284842"/>
    </source>
</evidence>
<name>A0A409YJ39_9AGAR</name>
<dbReference type="Proteomes" id="UP000284842">
    <property type="component" value="Unassembled WGS sequence"/>
</dbReference>
<dbReference type="InterPro" id="IPR044294">
    <property type="entry name" value="Lipase-like"/>
</dbReference>
<keyword evidence="4" id="KW-1185">Reference proteome</keyword>
<dbReference type="SUPFAM" id="SSF53474">
    <property type="entry name" value="alpha/beta-Hydrolases"/>
    <property type="match status" value="1"/>
</dbReference>
<dbReference type="Gene3D" id="3.40.50.1820">
    <property type="entry name" value="alpha/beta hydrolase"/>
    <property type="match status" value="1"/>
</dbReference>
<dbReference type="OrthoDB" id="273452at2759"/>
<sequence>MSQIHLLVLIHGMWGNPLHLAELQRIAGETHSKPTQGNVSLRMLIARSITETIYDGVDWGGESVAQEVVDHVAALEKEGDKVVRFSMTGYSLGGLIARYCIGVLQQRGFFENIEPINFNTIATPHCGLPSYNTLFSSISRRLGPKLMSRTGEQFYCVDKWSQSQKGRPLLVVMADPDRIFYQTMAKFKSLRIYANAVNDLTVPYVTSAIETTDPFVDEETNGIEMVMREDYPCIIKSYCLPDTPPTKAIKPLVLSPEWFKQSKSKPSKPALPPALQFPFPMNIIFYASLPILAPAVLTLIIIRLSLSSNASRARVRDLEKASKDGQTKRLLHIIAELEREIEESVVEAIENPEPKETSKEKKKASPMHPIISPTHIKIATWLNQLPIQKELAYFPDTLVRNSHSMIVCRDVEMKRFAIHKRGEPVVRHWADNLVLSAAQHRDSAVGSWLLGSTPPFAALPLPSNASNAQPSRTIFSSFSNLEPLPAFIVSQSERHLSLLHPSDLNSYGKFKAILLWSQLMGPTGSGKSSFIEALAAPSRGSQGPLGIAKDQLESVTQEVGIYEVQGAADCFGLCIYIVDTPGFADPKISELEVLKTLRNWRDNCNLNRPINFLYFHPITDIRMPSTKKICMEISKSFWGPYNFSSVVLVTSMWNRLKPEMRDKAEQRFKDISKTYWESCIQGGSTCAKFDNTHESALQVLSKTMELDSIVYRSPSLPKAQGYGTISKSGVLVVEDMLKDRVARLQQQIQALNEELNDPATRENQELIKILMDNRSSAMGILSRFTDDLNALKSPLHRLFYKCKHLLLSTNR</sequence>
<reference evidence="3 4" key="1">
    <citation type="journal article" date="2018" name="Evol. Lett.">
        <title>Horizontal gene cluster transfer increased hallucinogenic mushroom diversity.</title>
        <authorList>
            <person name="Reynolds H.T."/>
            <person name="Vijayakumar V."/>
            <person name="Gluck-Thaler E."/>
            <person name="Korotkin H.B."/>
            <person name="Matheny P.B."/>
            <person name="Slot J.C."/>
        </authorList>
    </citation>
    <scope>NUCLEOTIDE SEQUENCE [LARGE SCALE GENOMIC DNA]</scope>
    <source>
        <strain evidence="3 4">2629</strain>
    </source>
</reference>
<proteinExistence type="inferred from homology"/>
<feature type="domain" description="DUF676" evidence="2">
    <location>
        <begin position="3"/>
        <end position="206"/>
    </location>
</feature>
<dbReference type="InParanoid" id="A0A409YJ39"/>
<protein>
    <recommendedName>
        <fullName evidence="2">DUF676 domain-containing protein</fullName>
    </recommendedName>
</protein>
<dbReference type="InterPro" id="IPR029058">
    <property type="entry name" value="AB_hydrolase_fold"/>
</dbReference>
<dbReference type="Gene3D" id="3.40.50.300">
    <property type="entry name" value="P-loop containing nucleotide triphosphate hydrolases"/>
    <property type="match status" value="1"/>
</dbReference>
<dbReference type="Pfam" id="PF05057">
    <property type="entry name" value="DUF676"/>
    <property type="match status" value="1"/>
</dbReference>
<evidence type="ECO:0000313" key="3">
    <source>
        <dbReference type="EMBL" id="PPR03049.1"/>
    </source>
</evidence>
<dbReference type="PANTHER" id="PTHR12482">
    <property type="entry name" value="LIPASE ROG1-RELATED-RELATED"/>
    <property type="match status" value="1"/>
</dbReference>
<dbReference type="EMBL" id="NHTK01001108">
    <property type="protein sequence ID" value="PPR03049.1"/>
    <property type="molecule type" value="Genomic_DNA"/>
</dbReference>
<evidence type="ECO:0000256" key="1">
    <source>
        <dbReference type="ARBA" id="ARBA00007920"/>
    </source>
</evidence>
<dbReference type="InterPro" id="IPR027417">
    <property type="entry name" value="P-loop_NTPase"/>
</dbReference>
<dbReference type="PANTHER" id="PTHR12482:SF62">
    <property type="entry name" value="LIPASE ROG1-RELATED"/>
    <property type="match status" value="1"/>
</dbReference>
<accession>A0A409YJ39</accession>
<gene>
    <name evidence="3" type="ORF">CVT24_012437</name>
</gene>
<organism evidence="3 4">
    <name type="scientific">Panaeolus cyanescens</name>
    <dbReference type="NCBI Taxonomy" id="181874"/>
    <lineage>
        <taxon>Eukaryota</taxon>
        <taxon>Fungi</taxon>
        <taxon>Dikarya</taxon>
        <taxon>Basidiomycota</taxon>
        <taxon>Agaricomycotina</taxon>
        <taxon>Agaricomycetes</taxon>
        <taxon>Agaricomycetidae</taxon>
        <taxon>Agaricales</taxon>
        <taxon>Agaricineae</taxon>
        <taxon>Galeropsidaceae</taxon>
        <taxon>Panaeolus</taxon>
    </lineage>
</organism>
<dbReference type="InterPro" id="IPR007751">
    <property type="entry name" value="DUF676_lipase-like"/>
</dbReference>
<dbReference type="AlphaFoldDB" id="A0A409YJ39"/>
<evidence type="ECO:0000259" key="2">
    <source>
        <dbReference type="Pfam" id="PF05057"/>
    </source>
</evidence>
<comment type="similarity">
    <text evidence="1">Belongs to the putative lipase ROG1 family.</text>
</comment>
<dbReference type="SUPFAM" id="SSF52540">
    <property type="entry name" value="P-loop containing nucleoside triphosphate hydrolases"/>
    <property type="match status" value="1"/>
</dbReference>